<dbReference type="EMBL" id="CP058601">
    <property type="protein sequence ID" value="QLG48964.1"/>
    <property type="molecule type" value="Genomic_DNA"/>
</dbReference>
<sequence>MIADTPTDVAPTYDRLEHLERRIGALETENESLGETIDQQADCIDTVEDELETVEAENERLRELPPRRFTEIWGRNVQD</sequence>
<evidence type="ECO:0000313" key="2">
    <source>
        <dbReference type="EMBL" id="QLG48964.1"/>
    </source>
</evidence>
<dbReference type="GeneID" id="56033410"/>
<evidence type="ECO:0000313" key="3">
    <source>
        <dbReference type="Proteomes" id="UP000509241"/>
    </source>
</evidence>
<dbReference type="AlphaFoldDB" id="A0A7D5KS02"/>
<keyword evidence="3" id="KW-1185">Reference proteome</keyword>
<dbReference type="KEGG" id="haly:HYG82_08925"/>
<accession>A0A7D5KS02</accession>
<organism evidence="2 3">
    <name type="scientific">Natrinema halophilum</name>
    <dbReference type="NCBI Taxonomy" id="1699371"/>
    <lineage>
        <taxon>Archaea</taxon>
        <taxon>Methanobacteriati</taxon>
        <taxon>Methanobacteriota</taxon>
        <taxon>Stenosarchaea group</taxon>
        <taxon>Halobacteria</taxon>
        <taxon>Halobacteriales</taxon>
        <taxon>Natrialbaceae</taxon>
        <taxon>Natrinema</taxon>
    </lineage>
</organism>
<dbReference type="Proteomes" id="UP000509241">
    <property type="component" value="Chromosome"/>
</dbReference>
<reference evidence="2 3" key="1">
    <citation type="submission" date="2020-07" db="EMBL/GenBank/DDBJ databases">
        <authorList>
            <person name="Cui H."/>
        </authorList>
    </citation>
    <scope>NUCLEOTIDE SEQUENCE [LARGE SCALE GENOMIC DNA]</scope>
    <source>
        <strain evidence="2 3">YPL8</strain>
    </source>
</reference>
<gene>
    <name evidence="2" type="ORF">HYG82_08925</name>
</gene>
<keyword evidence="1" id="KW-0175">Coiled coil</keyword>
<feature type="coiled-coil region" evidence="1">
    <location>
        <begin position="16"/>
        <end position="64"/>
    </location>
</feature>
<name>A0A7D5KS02_9EURY</name>
<proteinExistence type="predicted"/>
<dbReference type="RefSeq" id="WP_179260700.1">
    <property type="nucleotide sequence ID" value="NZ_CP058601.1"/>
</dbReference>
<protein>
    <submittedName>
        <fullName evidence="2">Uncharacterized protein</fullName>
    </submittedName>
</protein>
<evidence type="ECO:0000256" key="1">
    <source>
        <dbReference type="SAM" id="Coils"/>
    </source>
</evidence>